<dbReference type="SUPFAM" id="SSF52540">
    <property type="entry name" value="P-loop containing nucleoside triphosphate hydrolases"/>
    <property type="match status" value="2"/>
</dbReference>
<dbReference type="Proteomes" id="UP000885847">
    <property type="component" value="Unassembled WGS sequence"/>
</dbReference>
<feature type="domain" description="DNA helicase Pif1-like DEAD-box helicase" evidence="1">
    <location>
        <begin position="25"/>
        <end position="214"/>
    </location>
</feature>
<comment type="caution">
    <text evidence="3">The sequence shown here is derived from an EMBL/GenBank/DDBJ whole genome shotgun (WGS) entry which is preliminary data.</text>
</comment>
<proteinExistence type="predicted"/>
<feature type="domain" description="WYL" evidence="2">
    <location>
        <begin position="453"/>
        <end position="520"/>
    </location>
</feature>
<protein>
    <submittedName>
        <fullName evidence="3">WYL domain-containing protein</fullName>
    </submittedName>
</protein>
<dbReference type="Pfam" id="PF13280">
    <property type="entry name" value="WYL"/>
    <property type="match status" value="1"/>
</dbReference>
<evidence type="ECO:0000259" key="2">
    <source>
        <dbReference type="Pfam" id="PF13280"/>
    </source>
</evidence>
<dbReference type="Pfam" id="PF05970">
    <property type="entry name" value="PIF1"/>
    <property type="match status" value="1"/>
</dbReference>
<dbReference type="CDD" id="cd18809">
    <property type="entry name" value="SF1_C_RecD"/>
    <property type="match status" value="1"/>
</dbReference>
<sequence length="522" mass="60704">MSQELEIDLNAVEINPDFQRALYLMENTSRHVFVTGKAGTGKSTLLQYFKHTTSKSVVFLAPTGVAAINIGGETIHSFFMFRPDITPDRVKRVPERKRDIYNIIETIVIDEISMVRADLLDCVDVFLRKNREIDLPFGGVQMIFIGDLYQLPPVVKGEEKKIFKEIYKSAFFFDAKVMNEIMFEFVELKKVYRQSDEDFIDLLNAIRNGTVEDEHIEKLNSRVGAEIDGQGIVVYLTTTNEKARRINRENLEKLRGKLYEFPAYIDGEFDRGSYPADPVLHIKKGAQIMMLNNDRDRYWVNGTMGIVRGVRYSRRLEAHKIIVELDNGYEVEVLPYTWEIFKYRFDRDMGKITTETIGSFTQYPMKLAWAVTIHKSQGKTFDNVIIDIGRGAFSAGQVYVALSRCTSFEGISLVKPIKKKNIFVDYRCVKFLTSYQYMLSEKRMPMEEKIRFIEKAIKQGKNLEIEYLKPGDERSVRVVTPEKVVKKKYRGVEFMALKGYCHLRKQNRTFRIDRILRMRVVE</sequence>
<dbReference type="PANTHER" id="PTHR47642:SF7">
    <property type="entry name" value="ATP-DEPENDENT DNA HELICASE PIF1"/>
    <property type="match status" value="1"/>
</dbReference>
<dbReference type="InterPro" id="IPR026881">
    <property type="entry name" value="WYL_dom"/>
</dbReference>
<name>A0A7C0V9Q7_UNCW3</name>
<dbReference type="AlphaFoldDB" id="A0A7C0V9Q7"/>
<dbReference type="GO" id="GO:0006281">
    <property type="term" value="P:DNA repair"/>
    <property type="evidence" value="ECO:0007669"/>
    <property type="project" value="InterPro"/>
</dbReference>
<dbReference type="Gene3D" id="3.40.50.300">
    <property type="entry name" value="P-loop containing nucleotide triphosphate hydrolases"/>
    <property type="match status" value="2"/>
</dbReference>
<dbReference type="InterPro" id="IPR027417">
    <property type="entry name" value="P-loop_NTPase"/>
</dbReference>
<gene>
    <name evidence="3" type="ORF">ENF18_00690</name>
</gene>
<dbReference type="EMBL" id="DQWE01000031">
    <property type="protein sequence ID" value="HDI82292.1"/>
    <property type="molecule type" value="Genomic_DNA"/>
</dbReference>
<organism evidence="3">
    <name type="scientific">candidate division WOR-3 bacterium</name>
    <dbReference type="NCBI Taxonomy" id="2052148"/>
    <lineage>
        <taxon>Bacteria</taxon>
        <taxon>Bacteria division WOR-3</taxon>
    </lineage>
</organism>
<dbReference type="GO" id="GO:0003678">
    <property type="term" value="F:DNA helicase activity"/>
    <property type="evidence" value="ECO:0007669"/>
    <property type="project" value="InterPro"/>
</dbReference>
<reference evidence="3" key="1">
    <citation type="journal article" date="2020" name="mSystems">
        <title>Genome- and Community-Level Interaction Insights into Carbon Utilization and Element Cycling Functions of Hydrothermarchaeota in Hydrothermal Sediment.</title>
        <authorList>
            <person name="Zhou Z."/>
            <person name="Liu Y."/>
            <person name="Xu W."/>
            <person name="Pan J."/>
            <person name="Luo Z.H."/>
            <person name="Li M."/>
        </authorList>
    </citation>
    <scope>NUCLEOTIDE SEQUENCE [LARGE SCALE GENOMIC DNA]</scope>
    <source>
        <strain evidence="3">HyVt-102</strain>
    </source>
</reference>
<dbReference type="FunFam" id="3.40.50.300:FF:001498">
    <property type="entry name" value="ATP-dependent DNA helicase"/>
    <property type="match status" value="1"/>
</dbReference>
<dbReference type="PANTHER" id="PTHR47642">
    <property type="entry name" value="ATP-DEPENDENT DNA HELICASE"/>
    <property type="match status" value="1"/>
</dbReference>
<dbReference type="InterPro" id="IPR051055">
    <property type="entry name" value="PIF1_helicase"/>
</dbReference>
<accession>A0A7C0V9Q7</accession>
<dbReference type="GO" id="GO:0000723">
    <property type="term" value="P:telomere maintenance"/>
    <property type="evidence" value="ECO:0007669"/>
    <property type="project" value="InterPro"/>
</dbReference>
<dbReference type="PROSITE" id="PS52050">
    <property type="entry name" value="WYL"/>
    <property type="match status" value="1"/>
</dbReference>
<dbReference type="InterPro" id="IPR010285">
    <property type="entry name" value="DNA_helicase_pif1-like_DEAD"/>
</dbReference>
<evidence type="ECO:0000259" key="1">
    <source>
        <dbReference type="Pfam" id="PF05970"/>
    </source>
</evidence>
<evidence type="ECO:0000313" key="3">
    <source>
        <dbReference type="EMBL" id="HDI82292.1"/>
    </source>
</evidence>